<dbReference type="KEGG" id="mcal:115029070"/>
<accession>A0A6P7PV26</accession>
<gene>
    <name evidence="3" type="primary">LOC115029070</name>
</gene>
<evidence type="ECO:0000313" key="3">
    <source>
        <dbReference type="RefSeq" id="XP_029324092.1"/>
    </source>
</evidence>
<evidence type="ECO:0000313" key="2">
    <source>
        <dbReference type="Proteomes" id="UP000515126"/>
    </source>
</evidence>
<dbReference type="GO" id="GO:0006355">
    <property type="term" value="P:regulation of DNA-templated transcription"/>
    <property type="evidence" value="ECO:0007669"/>
    <property type="project" value="InterPro"/>
</dbReference>
<keyword evidence="2" id="KW-1185">Reference proteome</keyword>
<name>A0A6P7PV26_MUSCR</name>
<dbReference type="GeneID" id="115029070"/>
<reference evidence="3" key="1">
    <citation type="submission" date="2025-08" db="UniProtKB">
        <authorList>
            <consortium name="RefSeq"/>
        </authorList>
    </citation>
    <scope>IDENTIFICATION</scope>
</reference>
<dbReference type="PANTHER" id="PTHR23232:SF142">
    <property type="entry name" value="GASTRULA ZINC FINGER PROTEIN XLCGF57.1-LIKE-RELATED"/>
    <property type="match status" value="1"/>
</dbReference>
<dbReference type="AlphaFoldDB" id="A0A6P7PV26"/>
<dbReference type="InterPro" id="IPR036051">
    <property type="entry name" value="KRAB_dom_sf"/>
</dbReference>
<proteinExistence type="predicted"/>
<dbReference type="PROSITE" id="PS50805">
    <property type="entry name" value="KRAB"/>
    <property type="match status" value="1"/>
</dbReference>
<feature type="domain" description="KRAB" evidence="1">
    <location>
        <begin position="35"/>
        <end position="96"/>
    </location>
</feature>
<sequence length="96" mass="10846">MDPGEGRSAFCLLPLENAEDSMASTLPTTWPHESVKFEDVSLRFTEEEWALLDRQQKCLYREIMMENYSNMISVGKPGSTLINTCLGGWSMLLIPS</sequence>
<dbReference type="Proteomes" id="UP000515126">
    <property type="component" value="Chromosome 13"/>
</dbReference>
<dbReference type="SUPFAM" id="SSF109640">
    <property type="entry name" value="KRAB domain (Kruppel-associated box)"/>
    <property type="match status" value="1"/>
</dbReference>
<dbReference type="RefSeq" id="XP_029324092.1">
    <property type="nucleotide sequence ID" value="XM_029468232.1"/>
</dbReference>
<dbReference type="InterPro" id="IPR050169">
    <property type="entry name" value="Krueppel_C2H2_ZnF"/>
</dbReference>
<dbReference type="PANTHER" id="PTHR23232">
    <property type="entry name" value="KRAB DOMAIN C2H2 ZINC FINGER"/>
    <property type="match status" value="1"/>
</dbReference>
<dbReference type="InterPro" id="IPR001909">
    <property type="entry name" value="KRAB"/>
</dbReference>
<organism evidence="2 3">
    <name type="scientific">Mus caroli</name>
    <name type="common">Ryukyu mouse</name>
    <name type="synonym">Ricefield mouse</name>
    <dbReference type="NCBI Taxonomy" id="10089"/>
    <lineage>
        <taxon>Eukaryota</taxon>
        <taxon>Metazoa</taxon>
        <taxon>Chordata</taxon>
        <taxon>Craniata</taxon>
        <taxon>Vertebrata</taxon>
        <taxon>Euteleostomi</taxon>
        <taxon>Mammalia</taxon>
        <taxon>Eutheria</taxon>
        <taxon>Euarchontoglires</taxon>
        <taxon>Glires</taxon>
        <taxon>Rodentia</taxon>
        <taxon>Myomorpha</taxon>
        <taxon>Muroidea</taxon>
        <taxon>Muridae</taxon>
        <taxon>Murinae</taxon>
        <taxon>Mus</taxon>
        <taxon>Mus</taxon>
    </lineage>
</organism>
<dbReference type="Gene3D" id="6.10.140.140">
    <property type="match status" value="1"/>
</dbReference>
<evidence type="ECO:0000259" key="1">
    <source>
        <dbReference type="PROSITE" id="PS50805"/>
    </source>
</evidence>
<dbReference type="Pfam" id="PF01352">
    <property type="entry name" value="KRAB"/>
    <property type="match status" value="1"/>
</dbReference>
<dbReference type="CDD" id="cd07765">
    <property type="entry name" value="KRAB_A-box"/>
    <property type="match status" value="1"/>
</dbReference>
<protein>
    <submittedName>
        <fullName evidence="3">Neurotrophin receptor-interacting factor 2-like</fullName>
    </submittedName>
</protein>
<dbReference type="SMART" id="SM00349">
    <property type="entry name" value="KRAB"/>
    <property type="match status" value="1"/>
</dbReference>